<dbReference type="RefSeq" id="WP_190258203.1">
    <property type="nucleotide sequence ID" value="NZ_BMPI01000147.1"/>
</dbReference>
<accession>A0A917UHB2</accession>
<dbReference type="Proteomes" id="UP000642070">
    <property type="component" value="Unassembled WGS sequence"/>
</dbReference>
<dbReference type="AlphaFoldDB" id="A0A917UHB2"/>
<dbReference type="InterPro" id="IPR006311">
    <property type="entry name" value="TAT_signal"/>
</dbReference>
<dbReference type="PROSITE" id="PS51318">
    <property type="entry name" value="TAT"/>
    <property type="match status" value="1"/>
</dbReference>
<keyword evidence="1" id="KW-0732">Signal</keyword>
<dbReference type="EMBL" id="BMPI01000147">
    <property type="protein sequence ID" value="GGM90524.1"/>
    <property type="molecule type" value="Genomic_DNA"/>
</dbReference>
<evidence type="ECO:0000313" key="2">
    <source>
        <dbReference type="EMBL" id="GGM90524.1"/>
    </source>
</evidence>
<feature type="chain" id="PRO_5037456537" description="Fibronectin type-III domain-containing protein" evidence="1">
    <location>
        <begin position="31"/>
        <end position="523"/>
    </location>
</feature>
<reference evidence="2" key="1">
    <citation type="journal article" date="2014" name="Int. J. Syst. Evol. Microbiol.">
        <title>Complete genome sequence of Corynebacterium casei LMG S-19264T (=DSM 44701T), isolated from a smear-ripened cheese.</title>
        <authorList>
            <consortium name="US DOE Joint Genome Institute (JGI-PGF)"/>
            <person name="Walter F."/>
            <person name="Albersmeier A."/>
            <person name="Kalinowski J."/>
            <person name="Ruckert C."/>
        </authorList>
    </citation>
    <scope>NUCLEOTIDE SEQUENCE</scope>
    <source>
        <strain evidence="2">JCM 19831</strain>
    </source>
</reference>
<gene>
    <name evidence="2" type="ORF">GCM10007977_110670</name>
</gene>
<reference evidence="2" key="2">
    <citation type="submission" date="2020-09" db="EMBL/GenBank/DDBJ databases">
        <authorList>
            <person name="Sun Q."/>
            <person name="Ohkuma M."/>
        </authorList>
    </citation>
    <scope>NUCLEOTIDE SEQUENCE</scope>
    <source>
        <strain evidence="2">JCM 19831</strain>
    </source>
</reference>
<dbReference type="InterPro" id="IPR013783">
    <property type="entry name" value="Ig-like_fold"/>
</dbReference>
<sequence length="523" mass="54715">MTIRKKILGRAAGLAAVVVVASLVAAPAAATPPSTPAAVLNSVQASGTSVSLQWTDRSQDEDEFWVFRRDAAGGKLLQIGAVTSTSSTGVGQTYSFTDTIAAGTRQCYEVSTFVMFGRAGEEFSNELCTSPLPPVPVPAPGVGSTTTMADPNPKLGNRMSSMAIGSDGLAIMSYLNYDPHDSNPVKQLRFARCQNPGCTAITSIGIDSMYDAIDPASIKVGSDGLPIMSYVVPRNAAGQTVDDLRVAYCRNIACTSVTINTIDPAATAFRQTSLTIGGDGLPLIAYRDYSQANGWYVKVAKCLNRSCSETKVSIIDTASPVSDDVSIATAANGFAILAYESEVGNHDSHLKVARCFNADCSSVTTTSVDQFVGYRHEIRDPSLTIGRDGLGLITYVHKDHHGYEEVLVAHCVNFTCTAVTTTTVSTNAVVANENPQITIGGDGLGVIVYSDEDNDDAKVAHCNDIACTSTTTVTLDSAGDTGNYPSITTGVDGLPLISYSAWPALKVVHCPNVTCSGGIGAAS</sequence>
<dbReference type="Gene3D" id="2.60.40.10">
    <property type="entry name" value="Immunoglobulins"/>
    <property type="match status" value="1"/>
</dbReference>
<name>A0A917UHB2_9ACTN</name>
<keyword evidence="3" id="KW-1185">Reference proteome</keyword>
<evidence type="ECO:0000313" key="3">
    <source>
        <dbReference type="Proteomes" id="UP000642070"/>
    </source>
</evidence>
<proteinExistence type="predicted"/>
<evidence type="ECO:0008006" key="4">
    <source>
        <dbReference type="Google" id="ProtNLM"/>
    </source>
</evidence>
<protein>
    <recommendedName>
        <fullName evidence="4">Fibronectin type-III domain-containing protein</fullName>
    </recommendedName>
</protein>
<dbReference type="GO" id="GO:0005975">
    <property type="term" value="P:carbohydrate metabolic process"/>
    <property type="evidence" value="ECO:0007669"/>
    <property type="project" value="UniProtKB-ARBA"/>
</dbReference>
<evidence type="ECO:0000256" key="1">
    <source>
        <dbReference type="SAM" id="SignalP"/>
    </source>
</evidence>
<feature type="signal peptide" evidence="1">
    <location>
        <begin position="1"/>
        <end position="30"/>
    </location>
</feature>
<comment type="caution">
    <text evidence="2">The sequence shown here is derived from an EMBL/GenBank/DDBJ whole genome shotgun (WGS) entry which is preliminary data.</text>
</comment>
<organism evidence="2 3">
    <name type="scientific">Dactylosporangium sucinum</name>
    <dbReference type="NCBI Taxonomy" id="1424081"/>
    <lineage>
        <taxon>Bacteria</taxon>
        <taxon>Bacillati</taxon>
        <taxon>Actinomycetota</taxon>
        <taxon>Actinomycetes</taxon>
        <taxon>Micromonosporales</taxon>
        <taxon>Micromonosporaceae</taxon>
        <taxon>Dactylosporangium</taxon>
    </lineage>
</organism>